<dbReference type="Proteomes" id="UP001597205">
    <property type="component" value="Unassembled WGS sequence"/>
</dbReference>
<name>A0ABW3RFS3_9SPHI</name>
<dbReference type="RefSeq" id="WP_380894292.1">
    <property type="nucleotide sequence ID" value="NZ_JBHTKY010000001.1"/>
</dbReference>
<dbReference type="InterPro" id="IPR036452">
    <property type="entry name" value="Ribo_hydro-like"/>
</dbReference>
<evidence type="ECO:0000259" key="1">
    <source>
        <dbReference type="Pfam" id="PF01156"/>
    </source>
</evidence>
<organism evidence="2 3">
    <name type="scientific">Sphingobacterium daejeonense</name>
    <dbReference type="NCBI Taxonomy" id="371142"/>
    <lineage>
        <taxon>Bacteria</taxon>
        <taxon>Pseudomonadati</taxon>
        <taxon>Bacteroidota</taxon>
        <taxon>Sphingobacteriia</taxon>
        <taxon>Sphingobacteriales</taxon>
        <taxon>Sphingobacteriaceae</taxon>
        <taxon>Sphingobacterium</taxon>
    </lineage>
</organism>
<evidence type="ECO:0000313" key="3">
    <source>
        <dbReference type="Proteomes" id="UP001597205"/>
    </source>
</evidence>
<dbReference type="Pfam" id="PF01156">
    <property type="entry name" value="IU_nuc_hydro"/>
    <property type="match status" value="1"/>
</dbReference>
<keyword evidence="2" id="KW-0378">Hydrolase</keyword>
<dbReference type="PANTHER" id="PTHR43264">
    <property type="match status" value="1"/>
</dbReference>
<dbReference type="SUPFAM" id="SSF53590">
    <property type="entry name" value="Nucleoside hydrolase"/>
    <property type="match status" value="1"/>
</dbReference>
<accession>A0ABW3RFS3</accession>
<reference evidence="3" key="1">
    <citation type="journal article" date="2019" name="Int. J. Syst. Evol. Microbiol.">
        <title>The Global Catalogue of Microorganisms (GCM) 10K type strain sequencing project: providing services to taxonomists for standard genome sequencing and annotation.</title>
        <authorList>
            <consortium name="The Broad Institute Genomics Platform"/>
            <consortium name="The Broad Institute Genome Sequencing Center for Infectious Disease"/>
            <person name="Wu L."/>
            <person name="Ma J."/>
        </authorList>
    </citation>
    <scope>NUCLEOTIDE SEQUENCE [LARGE SCALE GENOMIC DNA]</scope>
    <source>
        <strain evidence="3">CCUG 52468</strain>
    </source>
</reference>
<comment type="caution">
    <text evidence="2">The sequence shown here is derived from an EMBL/GenBank/DDBJ whole genome shotgun (WGS) entry which is preliminary data.</text>
</comment>
<proteinExistence type="predicted"/>
<dbReference type="PANTHER" id="PTHR43264:SF1">
    <property type="entry name" value="INOSINE_URIDINE-PREFERRING NUCLEOSIDE HYDROLASE DOMAIN-CONTAINING PROTEIN"/>
    <property type="match status" value="1"/>
</dbReference>
<feature type="domain" description="Inosine/uridine-preferring nucleoside hydrolase" evidence="1">
    <location>
        <begin position="40"/>
        <end position="283"/>
    </location>
</feature>
<sequence length="340" mass="38359">MSKPTSKWIHLLISFMFIFGHVQNSMASKINQSDSSKIKVIFDTDMGPDYDDIGAIALLHAFADRGEIEILATVASDSHQDIPATIEVYNKYFKKDNIPVGKTTNPLAPNFTAANNWNKKIIELFYPELLNKKYQPSVEIYRKVLAEQPDNSVTIVTVGFMTNIAELLKSKADKYSSLNGQELVNQKVKNWVAMAGAFPQGKEFNIHEDAESAKYAFENFQKPILFTGFEIGDKIKTGSKIADLNLKNSPVSVGYKINFDTYAKDKVNSRSSWDQTAVLIAADSPEKYFYLSGNGTMIVSADGSNHWEPNEKGKHRFLIHKFPYQKIEEIIDELMLHQPE</sequence>
<keyword evidence="3" id="KW-1185">Reference proteome</keyword>
<protein>
    <submittedName>
        <fullName evidence="2">Nucleoside hydrolase</fullName>
    </submittedName>
</protein>
<dbReference type="InterPro" id="IPR001910">
    <property type="entry name" value="Inosine/uridine_hydrolase_dom"/>
</dbReference>
<dbReference type="EMBL" id="JBHTKY010000001">
    <property type="protein sequence ID" value="MFD1163999.1"/>
    <property type="molecule type" value="Genomic_DNA"/>
</dbReference>
<evidence type="ECO:0000313" key="2">
    <source>
        <dbReference type="EMBL" id="MFD1163999.1"/>
    </source>
</evidence>
<dbReference type="GO" id="GO:0016787">
    <property type="term" value="F:hydrolase activity"/>
    <property type="evidence" value="ECO:0007669"/>
    <property type="project" value="UniProtKB-KW"/>
</dbReference>
<gene>
    <name evidence="2" type="ORF">ACFQ2C_00095</name>
</gene>
<dbReference type="Gene3D" id="3.90.245.10">
    <property type="entry name" value="Ribonucleoside hydrolase-like"/>
    <property type="match status" value="1"/>
</dbReference>